<feature type="domain" description="DUF7192" evidence="1">
    <location>
        <begin position="4"/>
        <end position="278"/>
    </location>
</feature>
<accession>A0A255DSU2</accession>
<dbReference type="InterPro" id="IPR055616">
    <property type="entry name" value="DUF7192"/>
</dbReference>
<gene>
    <name evidence="2" type="ORF">CG716_05310</name>
</gene>
<dbReference type="Proteomes" id="UP000216063">
    <property type="component" value="Unassembled WGS sequence"/>
</dbReference>
<reference evidence="2 3" key="1">
    <citation type="submission" date="2017-07" db="EMBL/GenBank/DDBJ databases">
        <title>The new phylogeny of genus Mycobacterium.</title>
        <authorList>
            <person name="Tortoli E."/>
            <person name="Trovato A."/>
            <person name="Cirillo D.M."/>
        </authorList>
    </citation>
    <scope>NUCLEOTIDE SEQUENCE [LARGE SCALE GENOMIC DNA]</scope>
    <source>
        <strain evidence="2 3">ATCC 33027</strain>
    </source>
</reference>
<comment type="caution">
    <text evidence="2">The sequence shown here is derived from an EMBL/GenBank/DDBJ whole genome shotgun (WGS) entry which is preliminary data.</text>
</comment>
<evidence type="ECO:0000313" key="3">
    <source>
        <dbReference type="Proteomes" id="UP000216063"/>
    </source>
</evidence>
<proteinExistence type="predicted"/>
<dbReference type="RefSeq" id="WP_094477141.1">
    <property type="nucleotide sequence ID" value="NZ_NOZR01000003.1"/>
</dbReference>
<evidence type="ECO:0000313" key="2">
    <source>
        <dbReference type="EMBL" id="OYN81761.1"/>
    </source>
</evidence>
<dbReference type="AlphaFoldDB" id="A0A255DSU2"/>
<organism evidence="2 3">
    <name type="scientific">Mycolicibacterium sphagni</name>
    <dbReference type="NCBI Taxonomy" id="1786"/>
    <lineage>
        <taxon>Bacteria</taxon>
        <taxon>Bacillati</taxon>
        <taxon>Actinomycetota</taxon>
        <taxon>Actinomycetes</taxon>
        <taxon>Mycobacteriales</taxon>
        <taxon>Mycobacteriaceae</taxon>
        <taxon>Mycolicibacterium</taxon>
    </lineage>
</organism>
<name>A0A255DSU2_9MYCO</name>
<sequence length="279" mass="30658">MQIIENRNLLVHQYPSLAEFADYQAANVGYQRCRRSFSNCASVGEAAARAKAGLPEFGVRVLDTSKAMVDSAMRQVTEIDMFSTYDVTGSYVDMGRFLDGTPECMVDSVFEDKPKTTPVVTIVSNVNASGGIDKEELETRGRLVVALIKAIETSGRATELWVDSTNIGRSNGREIAHHFRIAVRIRAAGQPLDMGSVMYAFTDPSMLRALCFNAMHRLTPDMQRRYGVGAGYGCVETGAVHVEESYGENAVYLPAVRLGERQDSAERTVTRVLERLGIA</sequence>
<dbReference type="OrthoDB" id="3667097at2"/>
<dbReference type="Pfam" id="PF23822">
    <property type="entry name" value="DUF7192"/>
    <property type="match status" value="1"/>
</dbReference>
<evidence type="ECO:0000259" key="1">
    <source>
        <dbReference type="Pfam" id="PF23822"/>
    </source>
</evidence>
<keyword evidence="3" id="KW-1185">Reference proteome</keyword>
<dbReference type="EMBL" id="NOZR01000003">
    <property type="protein sequence ID" value="OYN81761.1"/>
    <property type="molecule type" value="Genomic_DNA"/>
</dbReference>
<protein>
    <recommendedName>
        <fullName evidence="1">DUF7192 domain-containing protein</fullName>
    </recommendedName>
</protein>